<reference evidence="1 2" key="1">
    <citation type="submission" date="2023-03" db="EMBL/GenBank/DDBJ databases">
        <title>High recombination rates correlate with genetic variation in Cardiocondyla obscurior ants.</title>
        <authorList>
            <person name="Errbii M."/>
        </authorList>
    </citation>
    <scope>NUCLEOTIDE SEQUENCE [LARGE SCALE GENOMIC DNA]</scope>
    <source>
        <strain evidence="1">Alpha-2009</strain>
        <tissue evidence="1">Whole body</tissue>
    </source>
</reference>
<gene>
    <name evidence="1" type="ORF">PUN28_018248</name>
</gene>
<evidence type="ECO:0000313" key="2">
    <source>
        <dbReference type="Proteomes" id="UP001430953"/>
    </source>
</evidence>
<organism evidence="1 2">
    <name type="scientific">Cardiocondyla obscurior</name>
    <dbReference type="NCBI Taxonomy" id="286306"/>
    <lineage>
        <taxon>Eukaryota</taxon>
        <taxon>Metazoa</taxon>
        <taxon>Ecdysozoa</taxon>
        <taxon>Arthropoda</taxon>
        <taxon>Hexapoda</taxon>
        <taxon>Insecta</taxon>
        <taxon>Pterygota</taxon>
        <taxon>Neoptera</taxon>
        <taxon>Endopterygota</taxon>
        <taxon>Hymenoptera</taxon>
        <taxon>Apocrita</taxon>
        <taxon>Aculeata</taxon>
        <taxon>Formicoidea</taxon>
        <taxon>Formicidae</taxon>
        <taxon>Myrmicinae</taxon>
        <taxon>Cardiocondyla</taxon>
    </lineage>
</organism>
<evidence type="ECO:0000313" key="1">
    <source>
        <dbReference type="EMBL" id="KAL0102819.1"/>
    </source>
</evidence>
<dbReference type="AlphaFoldDB" id="A0AAW2EGJ1"/>
<name>A0AAW2EGJ1_9HYME</name>
<protein>
    <submittedName>
        <fullName evidence="1">Uncharacterized protein</fullName>
    </submittedName>
</protein>
<dbReference type="Proteomes" id="UP001430953">
    <property type="component" value="Unassembled WGS sequence"/>
</dbReference>
<keyword evidence="2" id="KW-1185">Reference proteome</keyword>
<accession>A0AAW2EGJ1</accession>
<proteinExistence type="predicted"/>
<sequence>MSFYYACSKKEKKNKLNLKSVLNLSLKKNHTFNKYDTVLTLQLLQRCLMPFRLLPLFSVQICSNNFNIITLKSIQNLSFFKANQELKKCNTYSCCTVALCFPGCSSLSQSLLSRLSFSLNLCCPERFLLPNRETERGEYVRRIFTPALMSQLREKCYVTSFLEHTVIRRSSGLICAARLSRSALFPHPFLTDLTVRWRNAVLYTLLRDFLVTEISD</sequence>
<comment type="caution">
    <text evidence="1">The sequence shown here is derived from an EMBL/GenBank/DDBJ whole genome shotgun (WGS) entry which is preliminary data.</text>
</comment>
<dbReference type="EMBL" id="JADYXP020000022">
    <property type="protein sequence ID" value="KAL0102819.1"/>
    <property type="molecule type" value="Genomic_DNA"/>
</dbReference>